<evidence type="ECO:0000313" key="4">
    <source>
        <dbReference type="RefSeq" id="XP_010449646.1"/>
    </source>
</evidence>
<dbReference type="SUPFAM" id="SSF47699">
    <property type="entry name" value="Bifunctional inhibitor/lipid-transfer protein/seed storage 2S albumin"/>
    <property type="match status" value="1"/>
</dbReference>
<dbReference type="InterPro" id="IPR039265">
    <property type="entry name" value="DIR1-like"/>
</dbReference>
<dbReference type="PANTHER" id="PTHR33122">
    <property type="entry name" value="LIPID BINDING PROTEIN-RELATED"/>
    <property type="match status" value="1"/>
</dbReference>
<dbReference type="GeneID" id="104731847"/>
<dbReference type="CDD" id="cd04660">
    <property type="entry name" value="nsLTP_like"/>
    <property type="match status" value="1"/>
</dbReference>
<dbReference type="InterPro" id="IPR036312">
    <property type="entry name" value="Bifun_inhib/LTP/seed_sf"/>
</dbReference>
<dbReference type="InterPro" id="IPR016140">
    <property type="entry name" value="Bifunc_inhib/LTP/seed_store"/>
</dbReference>
<accession>A0ABM0V225</accession>
<name>A0ABM0V225_CAMSA</name>
<reference evidence="3" key="1">
    <citation type="journal article" date="2014" name="Nat. Commun.">
        <title>The emerging biofuel crop Camelina sativa retains a highly undifferentiated hexaploid genome structure.</title>
        <authorList>
            <person name="Kagale S."/>
            <person name="Koh C."/>
            <person name="Nixon J."/>
            <person name="Bollina V."/>
            <person name="Clarke W.E."/>
            <person name="Tuteja R."/>
            <person name="Spillane C."/>
            <person name="Robinson S.J."/>
            <person name="Links M.G."/>
            <person name="Clarke C."/>
            <person name="Higgins E.E."/>
            <person name="Huebert T."/>
            <person name="Sharpe A.G."/>
            <person name="Parkin I.A."/>
        </authorList>
    </citation>
    <scope>NUCLEOTIDE SEQUENCE [LARGE SCALE GENOMIC DNA]</scope>
    <source>
        <strain evidence="3">cv. DH55</strain>
    </source>
</reference>
<proteinExistence type="predicted"/>
<organism evidence="3 4">
    <name type="scientific">Camelina sativa</name>
    <name type="common">False flax</name>
    <name type="synonym">Myagrum sativum</name>
    <dbReference type="NCBI Taxonomy" id="90675"/>
    <lineage>
        <taxon>Eukaryota</taxon>
        <taxon>Viridiplantae</taxon>
        <taxon>Streptophyta</taxon>
        <taxon>Embryophyta</taxon>
        <taxon>Tracheophyta</taxon>
        <taxon>Spermatophyta</taxon>
        <taxon>Magnoliopsida</taxon>
        <taxon>eudicotyledons</taxon>
        <taxon>Gunneridae</taxon>
        <taxon>Pentapetalae</taxon>
        <taxon>rosids</taxon>
        <taxon>malvids</taxon>
        <taxon>Brassicales</taxon>
        <taxon>Brassicaceae</taxon>
        <taxon>Camelineae</taxon>
        <taxon>Camelina</taxon>
    </lineage>
</organism>
<dbReference type="InterPro" id="IPR044741">
    <property type="entry name" value="NsLTP-like"/>
</dbReference>
<keyword evidence="1" id="KW-0812">Transmembrane</keyword>
<keyword evidence="1" id="KW-1133">Transmembrane helix</keyword>
<feature type="transmembrane region" description="Helical" evidence="1">
    <location>
        <begin position="21"/>
        <end position="38"/>
    </location>
</feature>
<dbReference type="RefSeq" id="XP_010449646.1">
    <property type="nucleotide sequence ID" value="XM_010451344.2"/>
</dbReference>
<dbReference type="Proteomes" id="UP000694864">
    <property type="component" value="Chromosome 2"/>
</dbReference>
<reference evidence="4" key="2">
    <citation type="submission" date="2025-08" db="UniProtKB">
        <authorList>
            <consortium name="RefSeq"/>
        </authorList>
    </citation>
    <scope>IDENTIFICATION</scope>
    <source>
        <tissue evidence="4">Leaf</tissue>
    </source>
</reference>
<dbReference type="Gene3D" id="1.10.110.10">
    <property type="entry name" value="Plant lipid-transfer and hydrophobic proteins"/>
    <property type="match status" value="1"/>
</dbReference>
<evidence type="ECO:0000259" key="2">
    <source>
        <dbReference type="Pfam" id="PF00234"/>
    </source>
</evidence>
<evidence type="ECO:0000256" key="1">
    <source>
        <dbReference type="SAM" id="Phobius"/>
    </source>
</evidence>
<gene>
    <name evidence="4" type="primary">LOC104731847</name>
</gene>
<feature type="domain" description="Bifunctional inhibitor/plant lipid transfer protein/seed storage helical" evidence="2">
    <location>
        <begin position="47"/>
        <end position="118"/>
    </location>
</feature>
<keyword evidence="1" id="KW-0472">Membrane</keyword>
<dbReference type="PANTHER" id="PTHR33122:SF43">
    <property type="entry name" value="BIFUNCTIONAL INHIBITOR_PLANT LIPID TRANSFER PROTEIN_SEED STORAGE HELICAL DOMAIN-CONTAINING PROTEIN"/>
    <property type="match status" value="1"/>
</dbReference>
<sequence>MVISQERGRHKERMDKNNTRSFLKFAALAIVLSALVLMEKPTSIPACNINANYLEKCRPAVTGDNPPSPGKECCLVLQAANLECICRSKSYLPVLGVYPSKVQDLLSKCGVTTIPTACQASKN</sequence>
<keyword evidence="3" id="KW-1185">Reference proteome</keyword>
<dbReference type="Pfam" id="PF00234">
    <property type="entry name" value="Tryp_alpha_amyl"/>
    <property type="match status" value="1"/>
</dbReference>
<evidence type="ECO:0000313" key="3">
    <source>
        <dbReference type="Proteomes" id="UP000694864"/>
    </source>
</evidence>
<protein>
    <submittedName>
        <fullName evidence="4">Lipid-transfer protein DIR1</fullName>
    </submittedName>
</protein>